<evidence type="ECO:0000313" key="3">
    <source>
        <dbReference type="Proteomes" id="UP000784294"/>
    </source>
</evidence>
<feature type="region of interest" description="Disordered" evidence="1">
    <location>
        <begin position="41"/>
        <end position="69"/>
    </location>
</feature>
<name>A0A3S5BSG2_9PLAT</name>
<sequence length="111" mass="12498">MNWIFSVKSEYNRNNGSAISIFMSGPDGPLELYPLHHLGNPLEDSNHTRSRVPDRLHTEERKTVRSPASQRDIVIPADGLLREEETVHSTASIIIYHDSSIFSFLAQPDGI</sequence>
<comment type="caution">
    <text evidence="2">The sequence shown here is derived from an EMBL/GenBank/DDBJ whole genome shotgun (WGS) entry which is preliminary data.</text>
</comment>
<evidence type="ECO:0000256" key="1">
    <source>
        <dbReference type="SAM" id="MobiDB-lite"/>
    </source>
</evidence>
<reference evidence="2" key="1">
    <citation type="submission" date="2018-11" db="EMBL/GenBank/DDBJ databases">
        <authorList>
            <consortium name="Pathogen Informatics"/>
        </authorList>
    </citation>
    <scope>NUCLEOTIDE SEQUENCE</scope>
</reference>
<dbReference type="AlphaFoldDB" id="A0A3S5BSG2"/>
<organism evidence="2 3">
    <name type="scientific">Protopolystoma xenopodis</name>
    <dbReference type="NCBI Taxonomy" id="117903"/>
    <lineage>
        <taxon>Eukaryota</taxon>
        <taxon>Metazoa</taxon>
        <taxon>Spiralia</taxon>
        <taxon>Lophotrochozoa</taxon>
        <taxon>Platyhelminthes</taxon>
        <taxon>Monogenea</taxon>
        <taxon>Polyopisthocotylea</taxon>
        <taxon>Polystomatidea</taxon>
        <taxon>Polystomatidae</taxon>
        <taxon>Protopolystoma</taxon>
    </lineage>
</organism>
<gene>
    <name evidence="2" type="ORF">PXEA_LOCUS9686</name>
</gene>
<accession>A0A3S5BSG2</accession>
<dbReference type="Proteomes" id="UP000784294">
    <property type="component" value="Unassembled WGS sequence"/>
</dbReference>
<dbReference type="EMBL" id="CAAALY010027691">
    <property type="protein sequence ID" value="VEL16246.1"/>
    <property type="molecule type" value="Genomic_DNA"/>
</dbReference>
<protein>
    <submittedName>
        <fullName evidence="2">Uncharacterized protein</fullName>
    </submittedName>
</protein>
<proteinExistence type="predicted"/>
<keyword evidence="3" id="KW-1185">Reference proteome</keyword>
<evidence type="ECO:0000313" key="2">
    <source>
        <dbReference type="EMBL" id="VEL16246.1"/>
    </source>
</evidence>
<feature type="compositionally biased region" description="Basic and acidic residues" evidence="1">
    <location>
        <begin position="44"/>
        <end position="63"/>
    </location>
</feature>